<sequence length="64" mass="7543">MQFKQNHHYEHNDVHCIPDKQSCNLDLDVAAFTYISGRIFPKFWRPSPVIPNPSICIQCSYFMI</sequence>
<name>A0A2P2PZT6_RHIMU</name>
<dbReference type="AlphaFoldDB" id="A0A2P2PZT6"/>
<dbReference type="EMBL" id="GGEC01079768">
    <property type="protein sequence ID" value="MBX60252.1"/>
    <property type="molecule type" value="Transcribed_RNA"/>
</dbReference>
<reference evidence="1" key="1">
    <citation type="submission" date="2018-02" db="EMBL/GenBank/DDBJ databases">
        <title>Rhizophora mucronata_Transcriptome.</title>
        <authorList>
            <person name="Meera S.P."/>
            <person name="Sreeshan A."/>
            <person name="Augustine A."/>
        </authorList>
    </citation>
    <scope>NUCLEOTIDE SEQUENCE</scope>
    <source>
        <tissue evidence="1">Leaf</tissue>
    </source>
</reference>
<proteinExistence type="predicted"/>
<accession>A0A2P2PZT6</accession>
<evidence type="ECO:0000313" key="1">
    <source>
        <dbReference type="EMBL" id="MBX60252.1"/>
    </source>
</evidence>
<protein>
    <submittedName>
        <fullName evidence="1">Uncharacterized protein</fullName>
    </submittedName>
</protein>
<organism evidence="1">
    <name type="scientific">Rhizophora mucronata</name>
    <name type="common">Asiatic mangrove</name>
    <dbReference type="NCBI Taxonomy" id="61149"/>
    <lineage>
        <taxon>Eukaryota</taxon>
        <taxon>Viridiplantae</taxon>
        <taxon>Streptophyta</taxon>
        <taxon>Embryophyta</taxon>
        <taxon>Tracheophyta</taxon>
        <taxon>Spermatophyta</taxon>
        <taxon>Magnoliopsida</taxon>
        <taxon>eudicotyledons</taxon>
        <taxon>Gunneridae</taxon>
        <taxon>Pentapetalae</taxon>
        <taxon>rosids</taxon>
        <taxon>fabids</taxon>
        <taxon>Malpighiales</taxon>
        <taxon>Rhizophoraceae</taxon>
        <taxon>Rhizophora</taxon>
    </lineage>
</organism>